<evidence type="ECO:0000313" key="4">
    <source>
        <dbReference type="Proteomes" id="UP001597478"/>
    </source>
</evidence>
<evidence type="ECO:0000256" key="2">
    <source>
        <dbReference type="SAM" id="Phobius"/>
    </source>
</evidence>
<organism evidence="3 4">
    <name type="scientific">Prauserella oleivorans</name>
    <dbReference type="NCBI Taxonomy" id="1478153"/>
    <lineage>
        <taxon>Bacteria</taxon>
        <taxon>Bacillati</taxon>
        <taxon>Actinomycetota</taxon>
        <taxon>Actinomycetes</taxon>
        <taxon>Pseudonocardiales</taxon>
        <taxon>Pseudonocardiaceae</taxon>
        <taxon>Prauserella</taxon>
    </lineage>
</organism>
<feature type="region of interest" description="Disordered" evidence="1">
    <location>
        <begin position="152"/>
        <end position="188"/>
    </location>
</feature>
<keyword evidence="2" id="KW-0472">Membrane</keyword>
<keyword evidence="4" id="KW-1185">Reference proteome</keyword>
<feature type="transmembrane region" description="Helical" evidence="2">
    <location>
        <begin position="20"/>
        <end position="41"/>
    </location>
</feature>
<gene>
    <name evidence="3" type="ORF">ACFS2C_11875</name>
</gene>
<feature type="transmembrane region" description="Helical" evidence="2">
    <location>
        <begin position="53"/>
        <end position="77"/>
    </location>
</feature>
<keyword evidence="2" id="KW-1133">Transmembrane helix</keyword>
<accession>A0ABW5WAQ2</accession>
<evidence type="ECO:0000313" key="3">
    <source>
        <dbReference type="EMBL" id="MFD2800090.1"/>
    </source>
</evidence>
<name>A0ABW5WAQ2_9PSEU</name>
<dbReference type="Pfam" id="PF14325">
    <property type="entry name" value="DUF4383"/>
    <property type="match status" value="1"/>
</dbReference>
<comment type="caution">
    <text evidence="3">The sequence shown here is derived from an EMBL/GenBank/DDBJ whole genome shotgun (WGS) entry which is preliminary data.</text>
</comment>
<dbReference type="Proteomes" id="UP001597478">
    <property type="component" value="Unassembled WGS sequence"/>
</dbReference>
<evidence type="ECO:0000256" key="1">
    <source>
        <dbReference type="SAM" id="MobiDB-lite"/>
    </source>
</evidence>
<keyword evidence="2" id="KW-0812">Transmembrane</keyword>
<sequence>MDRGTETRVRRAGMQPVQLLAGLVGLVYLALGIIGFVLTGFGDFTGTDHSTLLVFGINPLHNIVNLVVGVLGVLMALNSSMARTYGWLLFIGFGLLFVWGLAITGVFSSNPVSGLGNPLNINNPDNWLHLGTALVGLLIAVMPARKKIVQTTDTAGTAGMRPGEGMDAAAGRGQASPRRLWRRRGAAT</sequence>
<dbReference type="RefSeq" id="WP_377385026.1">
    <property type="nucleotide sequence ID" value="NZ_JBHSAN010000004.1"/>
</dbReference>
<proteinExistence type="predicted"/>
<reference evidence="4" key="1">
    <citation type="journal article" date="2019" name="Int. J. Syst. Evol. Microbiol.">
        <title>The Global Catalogue of Microorganisms (GCM) 10K type strain sequencing project: providing services to taxonomists for standard genome sequencing and annotation.</title>
        <authorList>
            <consortium name="The Broad Institute Genomics Platform"/>
            <consortium name="The Broad Institute Genome Sequencing Center for Infectious Disease"/>
            <person name="Wu L."/>
            <person name="Ma J."/>
        </authorList>
    </citation>
    <scope>NUCLEOTIDE SEQUENCE [LARGE SCALE GENOMIC DNA]</scope>
    <source>
        <strain evidence="4">IBRC-M 10906</strain>
    </source>
</reference>
<feature type="compositionally biased region" description="Basic residues" evidence="1">
    <location>
        <begin position="179"/>
        <end position="188"/>
    </location>
</feature>
<feature type="transmembrane region" description="Helical" evidence="2">
    <location>
        <begin position="84"/>
        <end position="107"/>
    </location>
</feature>
<protein>
    <submittedName>
        <fullName evidence="3">DUF4383 domain-containing protein</fullName>
    </submittedName>
</protein>
<feature type="transmembrane region" description="Helical" evidence="2">
    <location>
        <begin position="127"/>
        <end position="144"/>
    </location>
</feature>
<dbReference type="EMBL" id="JBHUOF010000013">
    <property type="protein sequence ID" value="MFD2800090.1"/>
    <property type="molecule type" value="Genomic_DNA"/>
</dbReference>